<reference evidence="2" key="1">
    <citation type="submission" date="2023-03" db="EMBL/GenBank/DDBJ databases">
        <title>Massive genome expansion in bonnet fungi (Mycena s.s.) driven by repeated elements and novel gene families across ecological guilds.</title>
        <authorList>
            <consortium name="Lawrence Berkeley National Laboratory"/>
            <person name="Harder C.B."/>
            <person name="Miyauchi S."/>
            <person name="Viragh M."/>
            <person name="Kuo A."/>
            <person name="Thoen E."/>
            <person name="Andreopoulos B."/>
            <person name="Lu D."/>
            <person name="Skrede I."/>
            <person name="Drula E."/>
            <person name="Henrissat B."/>
            <person name="Morin E."/>
            <person name="Kohler A."/>
            <person name="Barry K."/>
            <person name="LaButti K."/>
            <person name="Morin E."/>
            <person name="Salamov A."/>
            <person name="Lipzen A."/>
            <person name="Mereny Z."/>
            <person name="Hegedus B."/>
            <person name="Baldrian P."/>
            <person name="Stursova M."/>
            <person name="Weitz H."/>
            <person name="Taylor A."/>
            <person name="Grigoriev I.V."/>
            <person name="Nagy L.G."/>
            <person name="Martin F."/>
            <person name="Kauserud H."/>
        </authorList>
    </citation>
    <scope>NUCLEOTIDE SEQUENCE</scope>
    <source>
        <strain evidence="2">9144</strain>
    </source>
</reference>
<gene>
    <name evidence="2" type="ORF">GGX14DRAFT_395680</name>
</gene>
<evidence type="ECO:0000256" key="1">
    <source>
        <dbReference type="SAM" id="MobiDB-lite"/>
    </source>
</evidence>
<protein>
    <submittedName>
        <fullName evidence="2">Uncharacterized protein</fullName>
    </submittedName>
</protein>
<comment type="caution">
    <text evidence="2">The sequence shown here is derived from an EMBL/GenBank/DDBJ whole genome shotgun (WGS) entry which is preliminary data.</text>
</comment>
<accession>A0AAD6VCW3</accession>
<organism evidence="2 3">
    <name type="scientific">Mycena pura</name>
    <dbReference type="NCBI Taxonomy" id="153505"/>
    <lineage>
        <taxon>Eukaryota</taxon>
        <taxon>Fungi</taxon>
        <taxon>Dikarya</taxon>
        <taxon>Basidiomycota</taxon>
        <taxon>Agaricomycotina</taxon>
        <taxon>Agaricomycetes</taxon>
        <taxon>Agaricomycetidae</taxon>
        <taxon>Agaricales</taxon>
        <taxon>Marasmiineae</taxon>
        <taxon>Mycenaceae</taxon>
        <taxon>Mycena</taxon>
    </lineage>
</organism>
<dbReference type="Proteomes" id="UP001219525">
    <property type="component" value="Unassembled WGS sequence"/>
</dbReference>
<dbReference type="EMBL" id="JARJCW010000033">
    <property type="protein sequence ID" value="KAJ7208530.1"/>
    <property type="molecule type" value="Genomic_DNA"/>
</dbReference>
<feature type="region of interest" description="Disordered" evidence="1">
    <location>
        <begin position="94"/>
        <end position="125"/>
    </location>
</feature>
<evidence type="ECO:0000313" key="2">
    <source>
        <dbReference type="EMBL" id="KAJ7208530.1"/>
    </source>
</evidence>
<keyword evidence="3" id="KW-1185">Reference proteome</keyword>
<sequence>MPEDIPAQNVMTGTQMGPKTKAEINRKSNLNRPAYRSGIAVDDPRFAPMGRHRLDRPNDSLNLMFFFKTGTVVRAEFQNLPPSADVAVTGRMAGTGGRAQGPEMGEVELEGGSGSAGAAPGPEARPVSENLDTHFTFQLLMEGQALPDLGSGRMVRAETAIIVVPISEDIKVRALHLLEQGYITDEARGGLRAGGRLWNEQHRKILAQWNSQFLALPSVPNWVTSARTVGPNPKSGNAWPSIKSWKFIPPDVLRGRPIPIFIENARVRVRAAGHLNRKAQGSSGKKPRQLLQSSFGEMGQLMGHLRESGHPRRVVFDERSVGEMVMVRKKGPVQLRLPDSESDQHYAI</sequence>
<name>A0AAD6VCW3_9AGAR</name>
<evidence type="ECO:0000313" key="3">
    <source>
        <dbReference type="Proteomes" id="UP001219525"/>
    </source>
</evidence>
<dbReference type="AlphaFoldDB" id="A0AAD6VCW3"/>
<proteinExistence type="predicted"/>